<keyword evidence="4" id="KW-0206">Cytoskeleton</keyword>
<feature type="compositionally biased region" description="Polar residues" evidence="5">
    <location>
        <begin position="315"/>
        <end position="335"/>
    </location>
</feature>
<feature type="region of interest" description="Disordered" evidence="5">
    <location>
        <begin position="202"/>
        <end position="269"/>
    </location>
</feature>
<feature type="compositionally biased region" description="Low complexity" evidence="5">
    <location>
        <begin position="575"/>
        <end position="588"/>
    </location>
</feature>
<evidence type="ECO:0000256" key="3">
    <source>
        <dbReference type="ARBA" id="ARBA00022490"/>
    </source>
</evidence>
<protein>
    <recommendedName>
        <fullName evidence="6">TPX2 C-terminal domain-containing protein</fullName>
    </recommendedName>
</protein>
<dbReference type="GO" id="GO:0005856">
    <property type="term" value="C:cytoskeleton"/>
    <property type="evidence" value="ECO:0007669"/>
    <property type="project" value="UniProtKB-SubCell"/>
</dbReference>
<evidence type="ECO:0000313" key="7">
    <source>
        <dbReference type="EMBL" id="OXG15872.1"/>
    </source>
</evidence>
<sequence length="681" mass="74128">MPTQIQPPPTPWLPNTRFADQSLLLEAQPIFDASFDDESMWGGETMLMNNGNKMQENKDLEASVDGDAEDEAMMDMTLDLGDYLPDEVDQKEVQQKDKAASQGSNRKRGVSEISTSALSTSTTISDSSTSSATATSRLAHKREGSPTLLGVAGPSKRPRRPREKNDDLFSRRLSDSNRRNSLTPIPQVSIITTPASVVETQEEIRLKANTTPSSSVSSTSSSSQPYCQSATLPNASARLKARLHADDSKSKPSNNSTSHRARQPDTFCQAQTVTEKGSALSRYLAKSAVLAAKDSHAVPAEKGNQKVPNPCAFESSHTQQSSAAYPNTASLQTITPAPHSYGKDETTPNIPHNDSLEKRESRRSSMGEKVVNFISGLIRPATPATVGIDPKGQKEEEQAKGKLLFDPPKAAPTIHEKERVEATVSQSEYRVRQKESGGVSEVGALTKPVPFSRPLHVRAPPRRDVEAKEQRAKQRPHAATATVVATSKVPSRGPLQPSCAQPNIKPINKAGPSSPKSKNNPLHLHPATTSAFASAALAKLPPPGRGHKVAAEPIKVRDVEKVHDIAAIRGVFERLSSTSSSSLKKPPTTGSCTKSHANRAGALQRTVPLHGHTPGKSSALRAQQRAVFDQAVKEKMEEKERKEAEERQRKEMEEEMEYRQRRKETVIRANPVPEMYRGGRK</sequence>
<comment type="similarity">
    <text evidence="2">Belongs to the TPX2 family.</text>
</comment>
<evidence type="ECO:0000313" key="8">
    <source>
        <dbReference type="Proteomes" id="UP000199727"/>
    </source>
</evidence>
<dbReference type="Proteomes" id="UP000199727">
    <property type="component" value="Unassembled WGS sequence"/>
</dbReference>
<dbReference type="AlphaFoldDB" id="A0A854Q5P6"/>
<feature type="domain" description="TPX2 C-terminal" evidence="6">
    <location>
        <begin position="618"/>
        <end position="677"/>
    </location>
</feature>
<comment type="subcellular location">
    <subcellularLocation>
        <location evidence="1">Cytoplasm</location>
        <location evidence="1">Cytoskeleton</location>
    </subcellularLocation>
</comment>
<evidence type="ECO:0000256" key="5">
    <source>
        <dbReference type="SAM" id="MobiDB-lite"/>
    </source>
</evidence>
<evidence type="ECO:0000256" key="4">
    <source>
        <dbReference type="ARBA" id="ARBA00023212"/>
    </source>
</evidence>
<feature type="region of interest" description="Disordered" evidence="5">
    <location>
        <begin position="298"/>
        <end position="366"/>
    </location>
</feature>
<feature type="compositionally biased region" description="Basic and acidic residues" evidence="5">
    <location>
        <begin position="354"/>
        <end position="366"/>
    </location>
</feature>
<reference evidence="7 8" key="1">
    <citation type="submission" date="2017-06" db="EMBL/GenBank/DDBJ databases">
        <title>Global population genomics of the pathogenic fungus Cryptococcus neoformans var. grubii.</title>
        <authorList>
            <person name="Cuomo C."/>
            <person name="Litvintseva A."/>
            <person name="Chen Y."/>
            <person name="Young S."/>
            <person name="Zeng Q."/>
            <person name="Chapman S."/>
            <person name="Gujja S."/>
            <person name="Saif S."/>
            <person name="Birren B."/>
        </authorList>
    </citation>
    <scope>NUCLEOTIDE SEQUENCE [LARGE SCALE GENOMIC DNA]</scope>
    <source>
        <strain evidence="7 8">Tu259-1</strain>
    </source>
</reference>
<dbReference type="InterPro" id="IPR027329">
    <property type="entry name" value="TPX2_C"/>
</dbReference>
<feature type="region of interest" description="Disordered" evidence="5">
    <location>
        <begin position="89"/>
        <end position="187"/>
    </location>
</feature>
<feature type="region of interest" description="Disordered" evidence="5">
    <location>
        <begin position="470"/>
        <end position="525"/>
    </location>
</feature>
<feature type="region of interest" description="Disordered" evidence="5">
    <location>
        <begin position="46"/>
        <end position="70"/>
    </location>
</feature>
<dbReference type="OrthoDB" id="2575493at2759"/>
<organism evidence="7 8">
    <name type="scientific">Cryptococcus neoformans Tu259-1</name>
    <dbReference type="NCBI Taxonomy" id="1230072"/>
    <lineage>
        <taxon>Eukaryota</taxon>
        <taxon>Fungi</taxon>
        <taxon>Dikarya</taxon>
        <taxon>Basidiomycota</taxon>
        <taxon>Agaricomycotina</taxon>
        <taxon>Tremellomycetes</taxon>
        <taxon>Tremellales</taxon>
        <taxon>Cryptococcaceae</taxon>
        <taxon>Cryptococcus</taxon>
        <taxon>Cryptococcus neoformans species complex</taxon>
    </lineage>
</organism>
<feature type="compositionally biased region" description="Low complexity" evidence="5">
    <location>
        <begin position="210"/>
        <end position="223"/>
    </location>
</feature>
<feature type="compositionally biased region" description="Basic and acidic residues" evidence="5">
    <location>
        <begin position="631"/>
        <end position="666"/>
    </location>
</feature>
<feature type="region of interest" description="Disordered" evidence="5">
    <location>
        <begin position="575"/>
        <end position="681"/>
    </location>
</feature>
<feature type="compositionally biased region" description="Low complexity" evidence="5">
    <location>
        <begin position="114"/>
        <end position="136"/>
    </location>
</feature>
<dbReference type="Pfam" id="PF06886">
    <property type="entry name" value="TPX2"/>
    <property type="match status" value="1"/>
</dbReference>
<gene>
    <name evidence="7" type="ORF">C361_05316</name>
</gene>
<keyword evidence="3" id="KW-0963">Cytoplasm</keyword>
<name>A0A854Q5P6_CRYNE</name>
<feature type="region of interest" description="Disordered" evidence="5">
    <location>
        <begin position="382"/>
        <end position="456"/>
    </location>
</feature>
<feature type="compositionally biased region" description="Polar residues" evidence="5">
    <location>
        <begin position="224"/>
        <end position="234"/>
    </location>
</feature>
<feature type="compositionally biased region" description="Basic and acidic residues" evidence="5">
    <location>
        <begin position="163"/>
        <end position="178"/>
    </location>
</feature>
<evidence type="ECO:0000256" key="1">
    <source>
        <dbReference type="ARBA" id="ARBA00004245"/>
    </source>
</evidence>
<proteinExistence type="inferred from homology"/>
<feature type="compositionally biased region" description="Basic and acidic residues" evidence="5">
    <location>
        <begin position="89"/>
        <end position="99"/>
    </location>
</feature>
<accession>A0A854Q5P6</accession>
<feature type="compositionally biased region" description="Basic and acidic residues" evidence="5">
    <location>
        <begin position="391"/>
        <end position="400"/>
    </location>
</feature>
<evidence type="ECO:0000259" key="6">
    <source>
        <dbReference type="Pfam" id="PF06886"/>
    </source>
</evidence>
<comment type="caution">
    <text evidence="7">The sequence shown here is derived from an EMBL/GenBank/DDBJ whole genome shotgun (WGS) entry which is preliminary data.</text>
</comment>
<dbReference type="EMBL" id="AMKT01000069">
    <property type="protein sequence ID" value="OXG15872.1"/>
    <property type="molecule type" value="Genomic_DNA"/>
</dbReference>
<evidence type="ECO:0000256" key="2">
    <source>
        <dbReference type="ARBA" id="ARBA00005885"/>
    </source>
</evidence>